<sequence>MSLTPVTPSLPIPNPCPSCLRAFLTARDTCSSCKLVMCADCGCSCDHVSPAIAVAVATQKLWRTPLLPSQTLVVESEHDSCYGVSGETKWLSRLPLHEHEIAKCLPDGMGPIHQGHQRAALGSGEAQYSANGYGVDLLLFRIEGRRFTTSVFTPIN</sequence>
<dbReference type="EMBL" id="CP002480">
    <property type="protein sequence ID" value="ADW69034.1"/>
    <property type="molecule type" value="Genomic_DNA"/>
</dbReference>
<dbReference type="AlphaFoldDB" id="E8X180"/>
<organism evidence="2">
    <name type="scientific">Granulicella tundricola (strain ATCC BAA-1859 / DSM 23138 / MP5ACTX9)</name>
    <dbReference type="NCBI Taxonomy" id="1198114"/>
    <lineage>
        <taxon>Bacteria</taxon>
        <taxon>Pseudomonadati</taxon>
        <taxon>Acidobacteriota</taxon>
        <taxon>Terriglobia</taxon>
        <taxon>Terriglobales</taxon>
        <taxon>Acidobacteriaceae</taxon>
        <taxon>Granulicella</taxon>
    </lineage>
</organism>
<dbReference type="Proteomes" id="UP000000343">
    <property type="component" value="Chromosome"/>
</dbReference>
<gene>
    <name evidence="1" type="ordered locus">AciX9_1988</name>
</gene>
<dbReference type="HOGENOM" id="CLU_1684088_0_0_0"/>
<reference evidence="2" key="1">
    <citation type="submission" date="2011-01" db="EMBL/GenBank/DDBJ databases">
        <title>Complete sequence of chromosome of Acidobacterium sp. MP5ACTX9.</title>
        <authorList>
            <consortium name="US DOE Joint Genome Institute"/>
            <person name="Lucas S."/>
            <person name="Copeland A."/>
            <person name="Lapidus A."/>
            <person name="Cheng J.-F."/>
            <person name="Goodwin L."/>
            <person name="Pitluck S."/>
            <person name="Teshima H."/>
            <person name="Detter J.C."/>
            <person name="Han C."/>
            <person name="Tapia R."/>
            <person name="Land M."/>
            <person name="Hauser L."/>
            <person name="Kyrpides N."/>
            <person name="Ivanova N."/>
            <person name="Ovchinnikova G."/>
            <person name="Pagani I."/>
            <person name="Rawat S.R."/>
            <person name="Mannisto M."/>
            <person name="Haggblom M.M."/>
            <person name="Woyke T."/>
        </authorList>
    </citation>
    <scope>NUCLEOTIDE SEQUENCE [LARGE SCALE GENOMIC DNA]</scope>
    <source>
        <strain evidence="2">MP5ACTX9</strain>
    </source>
</reference>
<dbReference type="PaxDb" id="1198114-AciX9_1988"/>
<proteinExistence type="predicted"/>
<dbReference type="KEGG" id="acm:AciX9_1988"/>
<evidence type="ECO:0000313" key="2">
    <source>
        <dbReference type="Proteomes" id="UP000000343"/>
    </source>
</evidence>
<evidence type="ECO:0000313" key="1">
    <source>
        <dbReference type="EMBL" id="ADW69034.1"/>
    </source>
</evidence>
<accession>E8X180</accession>
<protein>
    <submittedName>
        <fullName evidence="1">Uncharacterized protein</fullName>
    </submittedName>
</protein>
<name>E8X180_GRATM</name>
<keyword evidence="2" id="KW-1185">Reference proteome</keyword>